<evidence type="ECO:0000313" key="8">
    <source>
        <dbReference type="Proteomes" id="UP000004105"/>
    </source>
</evidence>
<dbReference type="HOGENOM" id="CLU_040186_2_1_4"/>
<comment type="subcellular location">
    <subcellularLocation>
        <location evidence="1 6">Membrane</location>
        <topology evidence="1 6">Multi-pass membrane protein</topology>
    </subcellularLocation>
</comment>
<keyword evidence="4 6" id="KW-1133">Transmembrane helix</keyword>
<keyword evidence="3 6" id="KW-0812">Transmembrane</keyword>
<feature type="transmembrane region" description="Helical" evidence="6">
    <location>
        <begin position="88"/>
        <end position="106"/>
    </location>
</feature>
<evidence type="ECO:0000256" key="6">
    <source>
        <dbReference type="RuleBase" id="RU365102"/>
    </source>
</evidence>
<keyword evidence="8" id="KW-1185">Reference proteome</keyword>
<reference evidence="7 8" key="1">
    <citation type="submission" date="2011-02" db="EMBL/GenBank/DDBJ databases">
        <authorList>
            <person name="Muzny D."/>
            <person name="Qin X."/>
            <person name="Deng J."/>
            <person name="Jiang H."/>
            <person name="Liu Y."/>
            <person name="Qu J."/>
            <person name="Song X.-Z."/>
            <person name="Zhang L."/>
            <person name="Thornton R."/>
            <person name="Coyle M."/>
            <person name="Francisco L."/>
            <person name="Jackson L."/>
            <person name="Javaid M."/>
            <person name="Korchina V."/>
            <person name="Kovar C."/>
            <person name="Mata R."/>
            <person name="Mathew T."/>
            <person name="Ngo R."/>
            <person name="Nguyen L."/>
            <person name="Nguyen N."/>
            <person name="Okwuonu G."/>
            <person name="Ongeri F."/>
            <person name="Pham C."/>
            <person name="Simmons D."/>
            <person name="Wilczek-Boney K."/>
            <person name="Hale W."/>
            <person name="Jakkamsetti A."/>
            <person name="Pham P."/>
            <person name="Ruth R."/>
            <person name="San Lucas F."/>
            <person name="Warren J."/>
            <person name="Zhang J."/>
            <person name="Zhao Z."/>
            <person name="Zhou C."/>
            <person name="Zhu D."/>
            <person name="Lee S."/>
            <person name="Bess C."/>
            <person name="Blankenburg K."/>
            <person name="Forbes L."/>
            <person name="Fu Q."/>
            <person name="Gubbala S."/>
            <person name="Hirani K."/>
            <person name="Jayaseelan J.C."/>
            <person name="Lara F."/>
            <person name="Munidasa M."/>
            <person name="Palculict T."/>
            <person name="Patil S."/>
            <person name="Pu L.-L."/>
            <person name="Saada N."/>
            <person name="Tang L."/>
            <person name="Weissenberger G."/>
            <person name="Zhu Y."/>
            <person name="Hemphill L."/>
            <person name="Shang Y."/>
            <person name="Youmans B."/>
            <person name="Ayvaz T."/>
            <person name="Ross M."/>
            <person name="Santibanez J."/>
            <person name="Aqrawi P."/>
            <person name="Gross S."/>
            <person name="Joshi V."/>
            <person name="Fowler G."/>
            <person name="Nazareth L."/>
            <person name="Reid J."/>
            <person name="Worley K."/>
            <person name="Petrosino J."/>
            <person name="Highlander S."/>
            <person name="Gibbs R."/>
        </authorList>
    </citation>
    <scope>NUCLEOTIDE SEQUENCE [LARGE SCALE GENOMIC DNA]</scope>
    <source>
        <strain evidence="7 8">ATCC BAA-1200</strain>
    </source>
</reference>
<feature type="transmembrane region" description="Helical" evidence="6">
    <location>
        <begin position="154"/>
        <end position="175"/>
    </location>
</feature>
<dbReference type="AlphaFoldDB" id="F2BAR2"/>
<keyword evidence="5 6" id="KW-0472">Membrane</keyword>
<evidence type="ECO:0000256" key="5">
    <source>
        <dbReference type="ARBA" id="ARBA00023136"/>
    </source>
</evidence>
<accession>F2BAR2</accession>
<gene>
    <name evidence="7" type="ORF">HMPREF9123_0816</name>
</gene>
<evidence type="ECO:0000256" key="3">
    <source>
        <dbReference type="ARBA" id="ARBA00022692"/>
    </source>
</evidence>
<dbReference type="GO" id="GO:0016020">
    <property type="term" value="C:membrane"/>
    <property type="evidence" value="ECO:0007669"/>
    <property type="project" value="UniProtKB-SubCell"/>
</dbReference>
<evidence type="ECO:0000256" key="1">
    <source>
        <dbReference type="ARBA" id="ARBA00004141"/>
    </source>
</evidence>
<dbReference type="Proteomes" id="UP000004105">
    <property type="component" value="Unassembled WGS sequence"/>
</dbReference>
<evidence type="ECO:0000313" key="7">
    <source>
        <dbReference type="EMBL" id="EGF11474.1"/>
    </source>
</evidence>
<dbReference type="InterPro" id="IPR001727">
    <property type="entry name" value="GDT1-like"/>
</dbReference>
<feature type="transmembrane region" description="Helical" evidence="6">
    <location>
        <begin position="57"/>
        <end position="82"/>
    </location>
</feature>
<comment type="caution">
    <text evidence="7">The sequence shown here is derived from an EMBL/GenBank/DDBJ whole genome shotgun (WGS) entry which is preliminary data.</text>
</comment>
<evidence type="ECO:0000256" key="2">
    <source>
        <dbReference type="ARBA" id="ARBA00009190"/>
    </source>
</evidence>
<comment type="similarity">
    <text evidence="2 6">Belongs to the GDT1 family.</text>
</comment>
<feature type="transmembrane region" description="Helical" evidence="6">
    <location>
        <begin position="187"/>
        <end position="210"/>
    </location>
</feature>
<organism evidence="7 8">
    <name type="scientific">Neisseria bacilliformis ATCC BAA-1200</name>
    <dbReference type="NCBI Taxonomy" id="888742"/>
    <lineage>
        <taxon>Bacteria</taxon>
        <taxon>Pseudomonadati</taxon>
        <taxon>Pseudomonadota</taxon>
        <taxon>Betaproteobacteria</taxon>
        <taxon>Neisseriales</taxon>
        <taxon>Neisseriaceae</taxon>
        <taxon>Neisseria</taxon>
    </lineage>
</organism>
<sequence length="211" mass="22323">MFRAGQAVCLFCLPARFGFCLMDAFLSSALGVFVAEIGDKTQLLTLFLAARFANRHAVAAGILAATLLNHLVSAWFGVWLFAHVPPAAVKWTVGLSFIAVGLWLLVPDKDDGGGNARYLKYGAFAATAVLFFLAEIGDKTQIATVLLAARYHDWLWVTAGSTLGMMAANVPVAYWGGKLAAKVPARAVRPAACLLFVSLGVLTLCGGMSLG</sequence>
<feature type="transmembrane region" description="Helical" evidence="6">
    <location>
        <begin position="118"/>
        <end position="134"/>
    </location>
</feature>
<dbReference type="PANTHER" id="PTHR12608">
    <property type="entry name" value="TRANSMEMBRANE PROTEIN HTP-1 RELATED"/>
    <property type="match status" value="1"/>
</dbReference>
<proteinExistence type="inferred from homology"/>
<dbReference type="Pfam" id="PF01169">
    <property type="entry name" value="GDT1"/>
    <property type="match status" value="2"/>
</dbReference>
<name>F2BAR2_9NEIS</name>
<dbReference type="EMBL" id="AFAY01000015">
    <property type="protein sequence ID" value="EGF11474.1"/>
    <property type="molecule type" value="Genomic_DNA"/>
</dbReference>
<protein>
    <recommendedName>
        <fullName evidence="6">GDT1 family protein</fullName>
    </recommendedName>
</protein>
<evidence type="ECO:0000256" key="4">
    <source>
        <dbReference type="ARBA" id="ARBA00022989"/>
    </source>
</evidence>
<dbReference type="PANTHER" id="PTHR12608:SF1">
    <property type="entry name" value="TRANSMEMBRANE PROTEIN 165"/>
    <property type="match status" value="1"/>
</dbReference>
<dbReference type="GO" id="GO:0046873">
    <property type="term" value="F:metal ion transmembrane transporter activity"/>
    <property type="evidence" value="ECO:0007669"/>
    <property type="project" value="InterPro"/>
</dbReference>